<dbReference type="InterPro" id="IPR013761">
    <property type="entry name" value="SAM/pointed_sf"/>
</dbReference>
<comment type="caution">
    <text evidence="1">The sequence shown here is derived from an EMBL/GenBank/DDBJ whole genome shotgun (WGS) entry which is preliminary data.</text>
</comment>
<accession>A0A9N8VP93</accession>
<name>A0A9N8VP93_9GLOM</name>
<dbReference type="Proteomes" id="UP000789572">
    <property type="component" value="Unassembled WGS sequence"/>
</dbReference>
<proteinExistence type="predicted"/>
<organism evidence="1 2">
    <name type="scientific">Paraglomus occultum</name>
    <dbReference type="NCBI Taxonomy" id="144539"/>
    <lineage>
        <taxon>Eukaryota</taxon>
        <taxon>Fungi</taxon>
        <taxon>Fungi incertae sedis</taxon>
        <taxon>Mucoromycota</taxon>
        <taxon>Glomeromycotina</taxon>
        <taxon>Glomeromycetes</taxon>
        <taxon>Paraglomerales</taxon>
        <taxon>Paraglomeraceae</taxon>
        <taxon>Paraglomus</taxon>
    </lineage>
</organism>
<dbReference type="Gene3D" id="1.10.150.50">
    <property type="entry name" value="Transcription Factor, Ets-1"/>
    <property type="match status" value="1"/>
</dbReference>
<reference evidence="1" key="1">
    <citation type="submission" date="2021-06" db="EMBL/GenBank/DDBJ databases">
        <authorList>
            <person name="Kallberg Y."/>
            <person name="Tangrot J."/>
            <person name="Rosling A."/>
        </authorList>
    </citation>
    <scope>NUCLEOTIDE SEQUENCE</scope>
    <source>
        <strain evidence="1">IA702</strain>
    </source>
</reference>
<gene>
    <name evidence="1" type="ORF">POCULU_LOCUS340</name>
</gene>
<dbReference type="EMBL" id="CAJVPJ010000017">
    <property type="protein sequence ID" value="CAG8456719.1"/>
    <property type="molecule type" value="Genomic_DNA"/>
</dbReference>
<sequence length="254" mass="28868">MSTSTTDPSVEDVEGFNTEQLIRYLQTKNLSRNNTDYKKIRNERVAGLDFLQLTREILCSEPYKFPDGPARRVEMLVDSLKEPPLKRVCVDQSAAICCRLLEHFEETVSVDEVPAYSLYGVAGTLVDENTLAHRPCGTEESLRGSVDDLIRTVILYAVEQVRELKSLLILDRNKTDSTSATVKDFRPDFMCWFKAVLFLKGEEKPTVVDFEDAKKELSSKLGSINEYWYGNVTFMLAYACGDTRIQFLAIDSNF</sequence>
<evidence type="ECO:0000313" key="2">
    <source>
        <dbReference type="Proteomes" id="UP000789572"/>
    </source>
</evidence>
<evidence type="ECO:0000313" key="1">
    <source>
        <dbReference type="EMBL" id="CAG8456719.1"/>
    </source>
</evidence>
<dbReference type="OrthoDB" id="2436248at2759"/>
<keyword evidence="2" id="KW-1185">Reference proteome</keyword>
<dbReference type="AlphaFoldDB" id="A0A9N8VP93"/>
<protein>
    <submittedName>
        <fullName evidence="1">1620_t:CDS:1</fullName>
    </submittedName>
</protein>